<evidence type="ECO:0000313" key="3">
    <source>
        <dbReference type="EMBL" id="TNC15872.1"/>
    </source>
</evidence>
<dbReference type="SUPFAM" id="SSF53223">
    <property type="entry name" value="Aminoacid dehydrogenase-like, N-terminal domain"/>
    <property type="match status" value="1"/>
</dbReference>
<protein>
    <submittedName>
        <fullName evidence="3">Methylenetetrahydromethanopterin dehydrogenase</fullName>
    </submittedName>
</protein>
<proteinExistence type="predicted"/>
<gene>
    <name evidence="3" type="ORF">FF100_00985</name>
</gene>
<evidence type="ECO:0000259" key="2">
    <source>
        <dbReference type="Pfam" id="PF09176"/>
    </source>
</evidence>
<dbReference type="OrthoDB" id="7929761at2"/>
<keyword evidence="1" id="KW-0560">Oxidoreductase</keyword>
<evidence type="ECO:0000256" key="1">
    <source>
        <dbReference type="ARBA" id="ARBA00023002"/>
    </source>
</evidence>
<reference evidence="3 4" key="1">
    <citation type="submission" date="2019-06" db="EMBL/GenBank/DDBJ databases">
        <title>Genome of Methylobacterium sp. 17Sr1-39.</title>
        <authorList>
            <person name="Seo T."/>
        </authorList>
    </citation>
    <scope>NUCLEOTIDE SEQUENCE [LARGE SCALE GENOMIC DNA]</scope>
    <source>
        <strain evidence="3 4">17Sr1-39</strain>
    </source>
</reference>
<dbReference type="InterPro" id="IPR046346">
    <property type="entry name" value="Aminoacid_DH-like_N_sf"/>
</dbReference>
<evidence type="ECO:0000313" key="4">
    <source>
        <dbReference type="Proteomes" id="UP000305267"/>
    </source>
</evidence>
<dbReference type="EMBL" id="VDDA01000001">
    <property type="protein sequence ID" value="TNC15872.1"/>
    <property type="molecule type" value="Genomic_DNA"/>
</dbReference>
<dbReference type="InterPro" id="IPR037089">
    <property type="entry name" value="Methyl-teptahyd_DH_N_sf"/>
</dbReference>
<sequence length="302" mass="31006">MSRSILHMLTPLKHMSPFDVNMAVDAGFEVVSTYTGVERGEVVPLVQDSIFSRAPQDGTRTAIFIGGKNAEAALDMVDAATGAFVPPFVNHVFADPAGSFTTGAAMVACTRKALADRFGETLTGKRVAIFGGTGVVAYCAAVIAAQEGALPVIVGYNGRERVAAIAEGMQARFAVAVEAADGATPEGRLAAARDAEVILSAAAAGVQVLSAEDVAQAGRLLVAADVNAVPPAGIAGIDVHADAVPLPSGRGVGIGALAIGNVKYQTQAGLFRRLLQADQPLVLDFREAYRLAVELTDHPASA</sequence>
<dbReference type="InterPro" id="IPR036291">
    <property type="entry name" value="NAD(P)-bd_dom_sf"/>
</dbReference>
<name>A0A5C4LM13_9HYPH</name>
<dbReference type="Gene3D" id="3.40.50.720">
    <property type="entry name" value="NAD(P)-binding Rossmann-like Domain"/>
    <property type="match status" value="1"/>
</dbReference>
<comment type="caution">
    <text evidence="3">The sequence shown here is derived from an EMBL/GenBank/DDBJ whole genome shotgun (WGS) entry which is preliminary data.</text>
</comment>
<dbReference type="InterPro" id="IPR015259">
    <property type="entry name" value="Methyl-teptahyd_DH_N"/>
</dbReference>
<dbReference type="Gene3D" id="3.40.50.10280">
    <property type="entry name" value="Methylene-tetrahydromethanopterin dehydrogenase, N-terminal domain"/>
    <property type="match status" value="1"/>
</dbReference>
<keyword evidence="4" id="KW-1185">Reference proteome</keyword>
<dbReference type="GO" id="GO:0016491">
    <property type="term" value="F:oxidoreductase activity"/>
    <property type="evidence" value="ECO:0007669"/>
    <property type="project" value="UniProtKB-KW"/>
</dbReference>
<dbReference type="SUPFAM" id="SSF51735">
    <property type="entry name" value="NAD(P)-binding Rossmann-fold domains"/>
    <property type="match status" value="1"/>
</dbReference>
<organism evidence="3 4">
    <name type="scientific">Methylobacterium terricola</name>
    <dbReference type="NCBI Taxonomy" id="2583531"/>
    <lineage>
        <taxon>Bacteria</taxon>
        <taxon>Pseudomonadati</taxon>
        <taxon>Pseudomonadota</taxon>
        <taxon>Alphaproteobacteria</taxon>
        <taxon>Hyphomicrobiales</taxon>
        <taxon>Methylobacteriaceae</taxon>
        <taxon>Methylobacterium</taxon>
    </lineage>
</organism>
<dbReference type="RefSeq" id="WP_139033695.1">
    <property type="nucleotide sequence ID" value="NZ_VDDA01000001.1"/>
</dbReference>
<dbReference type="AlphaFoldDB" id="A0A5C4LM13"/>
<accession>A0A5C4LM13</accession>
<dbReference type="Proteomes" id="UP000305267">
    <property type="component" value="Unassembled WGS sequence"/>
</dbReference>
<feature type="domain" description="Methylene-tetrahydromethanopterin dehydrogenase N-terminal" evidence="2">
    <location>
        <begin position="17"/>
        <end position="97"/>
    </location>
</feature>
<dbReference type="Pfam" id="PF09176">
    <property type="entry name" value="Mpt_N"/>
    <property type="match status" value="1"/>
</dbReference>